<protein>
    <submittedName>
        <fullName evidence="2">Uncharacterized protein</fullName>
    </submittedName>
</protein>
<comment type="caution">
    <text evidence="2">The sequence shown here is derived from an EMBL/GenBank/DDBJ whole genome shotgun (WGS) entry which is preliminary data.</text>
</comment>
<keyword evidence="1" id="KW-0472">Membrane</keyword>
<feature type="transmembrane region" description="Helical" evidence="1">
    <location>
        <begin position="209"/>
        <end position="229"/>
    </location>
</feature>
<feature type="transmembrane region" description="Helical" evidence="1">
    <location>
        <begin position="135"/>
        <end position="153"/>
    </location>
</feature>
<gene>
    <name evidence="2" type="ORF">BCR33DRAFT_714745</name>
</gene>
<feature type="transmembrane region" description="Helical" evidence="1">
    <location>
        <begin position="65"/>
        <end position="84"/>
    </location>
</feature>
<organism evidence="2 3">
    <name type="scientific">Rhizoclosmatium globosum</name>
    <dbReference type="NCBI Taxonomy" id="329046"/>
    <lineage>
        <taxon>Eukaryota</taxon>
        <taxon>Fungi</taxon>
        <taxon>Fungi incertae sedis</taxon>
        <taxon>Chytridiomycota</taxon>
        <taxon>Chytridiomycota incertae sedis</taxon>
        <taxon>Chytridiomycetes</taxon>
        <taxon>Chytridiales</taxon>
        <taxon>Chytriomycetaceae</taxon>
        <taxon>Rhizoclosmatium</taxon>
    </lineage>
</organism>
<evidence type="ECO:0000313" key="2">
    <source>
        <dbReference type="EMBL" id="ORY47644.1"/>
    </source>
</evidence>
<reference evidence="2 3" key="1">
    <citation type="submission" date="2016-07" db="EMBL/GenBank/DDBJ databases">
        <title>Pervasive Adenine N6-methylation of Active Genes in Fungi.</title>
        <authorList>
            <consortium name="DOE Joint Genome Institute"/>
            <person name="Mondo S.J."/>
            <person name="Dannebaum R.O."/>
            <person name="Kuo R.C."/>
            <person name="Labutti K."/>
            <person name="Haridas S."/>
            <person name="Kuo A."/>
            <person name="Salamov A."/>
            <person name="Ahrendt S.R."/>
            <person name="Lipzen A."/>
            <person name="Sullivan W."/>
            <person name="Andreopoulos W.B."/>
            <person name="Clum A."/>
            <person name="Lindquist E."/>
            <person name="Daum C."/>
            <person name="Ramamoorthy G.K."/>
            <person name="Gryganskyi A."/>
            <person name="Culley D."/>
            <person name="Magnuson J.K."/>
            <person name="James T.Y."/>
            <person name="O'Malley M.A."/>
            <person name="Stajich J.E."/>
            <person name="Spatafora J.W."/>
            <person name="Visel A."/>
            <person name="Grigoriev I.V."/>
        </authorList>
    </citation>
    <scope>NUCLEOTIDE SEQUENCE [LARGE SCALE GENOMIC DNA]</scope>
    <source>
        <strain evidence="2 3">JEL800</strain>
    </source>
</reference>
<feature type="transmembrane region" description="Helical" evidence="1">
    <location>
        <begin position="96"/>
        <end position="115"/>
    </location>
</feature>
<dbReference type="AlphaFoldDB" id="A0A1Y2CLB1"/>
<keyword evidence="3" id="KW-1185">Reference proteome</keyword>
<name>A0A1Y2CLB1_9FUNG</name>
<evidence type="ECO:0000256" key="1">
    <source>
        <dbReference type="SAM" id="Phobius"/>
    </source>
</evidence>
<dbReference type="Proteomes" id="UP000193642">
    <property type="component" value="Unassembled WGS sequence"/>
</dbReference>
<dbReference type="OrthoDB" id="2166961at2759"/>
<accession>A0A1Y2CLB1</accession>
<feature type="transmembrane region" description="Helical" evidence="1">
    <location>
        <begin position="168"/>
        <end position="188"/>
    </location>
</feature>
<proteinExistence type="predicted"/>
<sequence length="233" mass="26337">MDDVSLNATQKTTSVSKIETWAPLLGLVGIDTILLAWAIYSIFVTEMRAKGHHISLTTICTAPNIFLFGIISTGTASTLARAFYERSHRTYTISLNFNVLFLGLSEMTYLFYSWLRGKEILRIQSSGRVFKAFEYVLYSTILFCNLPVITTFFDKSIFVELLFVLSEVIVGCCVLTLDTYFSFCYILHIRQMREVNAAESQVYSIIAKYGLRNALFGYIAMLGGGGFLFSEFH</sequence>
<feature type="transmembrane region" description="Helical" evidence="1">
    <location>
        <begin position="20"/>
        <end position="44"/>
    </location>
</feature>
<keyword evidence="1" id="KW-1133">Transmembrane helix</keyword>
<keyword evidence="1" id="KW-0812">Transmembrane</keyword>
<dbReference type="EMBL" id="MCGO01000013">
    <property type="protein sequence ID" value="ORY47644.1"/>
    <property type="molecule type" value="Genomic_DNA"/>
</dbReference>
<evidence type="ECO:0000313" key="3">
    <source>
        <dbReference type="Proteomes" id="UP000193642"/>
    </source>
</evidence>